<dbReference type="InterPro" id="IPR049251">
    <property type="entry name" value="DUF6884"/>
</dbReference>
<dbReference type="Proteomes" id="UP000001095">
    <property type="component" value="Unassembled WGS sequence"/>
</dbReference>
<evidence type="ECO:0000313" key="5">
    <source>
        <dbReference type="Proteomes" id="UP000001095"/>
    </source>
</evidence>
<feature type="domain" description="GIY-YIG" evidence="3">
    <location>
        <begin position="166"/>
        <end position="378"/>
    </location>
</feature>
<dbReference type="EMBL" id="AGWY01000011">
    <property type="protein sequence ID" value="EKS35140.1"/>
    <property type="molecule type" value="Genomic_DNA"/>
</dbReference>
<sequence length="387" mass="42708">MTRPPISLSKLLDLRPATKRIALVSCGSAKISFRTEARYLYKSPLFQNSIYVANAIADEVFVLSALYGLVRQDEVLDPYDLSLKSFDSTQSQQWGDRIAEKLSELSSFPTEAILFAGSSYVDPIASSLANSRITLKYPFKGLPLGLRGSKIKRMKKIVRRGELAIKLYSVLARQIRQGVMAPLTEILKGNTLPEKGVYIFCDPSEDSNLHVTTPRIVRIGTHAVSSGSKSTLRSRLRTHAGSADGRGSHRSSIFRLHIGQSLIAKNSWELKYPHWGKGSTASSEIRESERDLEQEVSSYMGQLLVTTLPLVDDSGPGSARAHVERALVALLTEDMDFLEESSSAWLGRFSSRPQLQSSGIWNVQHVGATLDTKSVNLAINLLERSIS</sequence>
<dbReference type="HOGENOM" id="CLU_682862_0_0_5"/>
<comment type="caution">
    <text evidence="4">The sequence shown here is derived from an EMBL/GenBank/DDBJ whole genome shotgun (WGS) entry which is preliminary data.</text>
</comment>
<dbReference type="Pfam" id="PF26468">
    <property type="entry name" value="GIY_YIG_3"/>
    <property type="match status" value="1"/>
</dbReference>
<proteinExistence type="predicted"/>
<dbReference type="AlphaFoldDB" id="K8P670"/>
<keyword evidence="5" id="KW-1185">Reference proteome</keyword>
<evidence type="ECO:0000313" key="4">
    <source>
        <dbReference type="EMBL" id="EKS35140.1"/>
    </source>
</evidence>
<dbReference type="InterPro" id="IPR058782">
    <property type="entry name" value="GIY_YIG_3"/>
</dbReference>
<evidence type="ECO:0000256" key="1">
    <source>
        <dbReference type="SAM" id="MobiDB-lite"/>
    </source>
</evidence>
<feature type="region of interest" description="Disordered" evidence="1">
    <location>
        <begin position="228"/>
        <end position="249"/>
    </location>
</feature>
<reference evidence="4 5" key="1">
    <citation type="submission" date="2012-04" db="EMBL/GenBank/DDBJ databases">
        <title>The Genome Sequence of Afipia clevelandensis ATCC 49720.</title>
        <authorList>
            <consortium name="The Broad Institute Genome Sequencing Platform"/>
            <person name="Earl A."/>
            <person name="Ward D."/>
            <person name="Feldgarden M."/>
            <person name="Gevers D."/>
            <person name="Huys G."/>
            <person name="Walker B."/>
            <person name="Young S.K."/>
            <person name="Zeng Q."/>
            <person name="Gargeya S."/>
            <person name="Fitzgerald M."/>
            <person name="Haas B."/>
            <person name="Abouelleil A."/>
            <person name="Alvarado L."/>
            <person name="Arachchi H.M."/>
            <person name="Berlin A."/>
            <person name="Chapman S.B."/>
            <person name="Goldberg J."/>
            <person name="Griggs A."/>
            <person name="Gujja S."/>
            <person name="Hansen M."/>
            <person name="Howarth C."/>
            <person name="Imamovic A."/>
            <person name="Larimer J."/>
            <person name="McCowen C."/>
            <person name="Montmayeur A."/>
            <person name="Murphy C."/>
            <person name="Neiman D."/>
            <person name="Pearson M."/>
            <person name="Priest M."/>
            <person name="Roberts A."/>
            <person name="Saif S."/>
            <person name="Shea T."/>
            <person name="Sisk P."/>
            <person name="Sykes S."/>
            <person name="Wortman J."/>
            <person name="Nusbaum C."/>
            <person name="Birren B."/>
        </authorList>
    </citation>
    <scope>NUCLEOTIDE SEQUENCE [LARGE SCALE GENOMIC DNA]</scope>
    <source>
        <strain evidence="4 5">ATCC 49720</strain>
    </source>
</reference>
<dbReference type="Pfam" id="PF21818">
    <property type="entry name" value="DUF6884"/>
    <property type="match status" value="1"/>
</dbReference>
<feature type="domain" description="DUF6884" evidence="2">
    <location>
        <begin position="21"/>
        <end position="147"/>
    </location>
</feature>
<gene>
    <name evidence="4" type="ORF">HMPREF9696_02412</name>
</gene>
<evidence type="ECO:0000259" key="2">
    <source>
        <dbReference type="Pfam" id="PF21818"/>
    </source>
</evidence>
<evidence type="ECO:0008006" key="6">
    <source>
        <dbReference type="Google" id="ProtNLM"/>
    </source>
</evidence>
<evidence type="ECO:0000259" key="3">
    <source>
        <dbReference type="Pfam" id="PF26468"/>
    </source>
</evidence>
<name>K8P670_9BRAD</name>
<organism evidence="4 5">
    <name type="scientific">Afipia clevelandensis ATCC 49720</name>
    <dbReference type="NCBI Taxonomy" id="883079"/>
    <lineage>
        <taxon>Bacteria</taxon>
        <taxon>Pseudomonadati</taxon>
        <taxon>Pseudomonadota</taxon>
        <taxon>Alphaproteobacteria</taxon>
        <taxon>Hyphomicrobiales</taxon>
        <taxon>Nitrobacteraceae</taxon>
        <taxon>Afipia</taxon>
    </lineage>
</organism>
<dbReference type="PATRIC" id="fig|883079.3.peg.2455"/>
<protein>
    <recommendedName>
        <fullName evidence="6">SIR2-like domain-containing protein</fullName>
    </recommendedName>
</protein>
<accession>K8P670</accession>